<dbReference type="PRINTS" id="PR01590">
    <property type="entry name" value="HTHFIS"/>
</dbReference>
<dbReference type="AlphaFoldDB" id="A0A1Q8QYA5"/>
<dbReference type="SUPFAM" id="SSF53920">
    <property type="entry name" value="Fe-only hydrogenase"/>
    <property type="match status" value="1"/>
</dbReference>
<dbReference type="SUPFAM" id="SSF52540">
    <property type="entry name" value="P-loop containing nucleoside triphosphate hydrolases"/>
    <property type="match status" value="1"/>
</dbReference>
<dbReference type="InterPro" id="IPR004108">
    <property type="entry name" value="Fe_hydrogenase_lsu_C"/>
</dbReference>
<proteinExistence type="predicted"/>
<keyword evidence="2" id="KW-0479">Metal-binding</keyword>
<dbReference type="Pfam" id="PF04060">
    <property type="entry name" value="FeS"/>
    <property type="match status" value="1"/>
</dbReference>
<evidence type="ECO:0000259" key="10">
    <source>
        <dbReference type="PROSITE" id="PS51379"/>
    </source>
</evidence>
<gene>
    <name evidence="12" type="ORF">DSOL_1910</name>
</gene>
<dbReference type="InterPro" id="IPR017900">
    <property type="entry name" value="4Fe4S_Fe_S_CS"/>
</dbReference>
<keyword evidence="1" id="KW-0004">4Fe-4S</keyword>
<feature type="domain" description="Sigma-54 factor interaction" evidence="9">
    <location>
        <begin position="430"/>
        <end position="660"/>
    </location>
</feature>
<accession>A0A1Q8QYA5</accession>
<keyword evidence="3" id="KW-0547">Nucleotide-binding</keyword>
<organism evidence="12 13">
    <name type="scientific">Desulfosporosinus metallidurans</name>
    <dbReference type="NCBI Taxonomy" id="1888891"/>
    <lineage>
        <taxon>Bacteria</taxon>
        <taxon>Bacillati</taxon>
        <taxon>Bacillota</taxon>
        <taxon>Clostridia</taxon>
        <taxon>Eubacteriales</taxon>
        <taxon>Desulfitobacteriaceae</taxon>
        <taxon>Desulfosporosinus</taxon>
    </lineage>
</organism>
<dbReference type="FunFam" id="3.40.50.300:FF:000006">
    <property type="entry name" value="DNA-binding transcriptional regulator NtrC"/>
    <property type="match status" value="1"/>
</dbReference>
<dbReference type="InterPro" id="IPR009057">
    <property type="entry name" value="Homeodomain-like_sf"/>
</dbReference>
<keyword evidence="4" id="KW-0067">ATP-binding</keyword>
<dbReference type="InterPro" id="IPR017896">
    <property type="entry name" value="4Fe4S_Fe-S-bd"/>
</dbReference>
<keyword evidence="6" id="KW-0411">Iron-sulfur</keyword>
<evidence type="ECO:0000256" key="7">
    <source>
        <dbReference type="ARBA" id="ARBA00023015"/>
    </source>
</evidence>
<protein>
    <submittedName>
        <fullName evidence="12">Periplasmic [Fe] hydrogenase</fullName>
    </submittedName>
</protein>
<dbReference type="STRING" id="1888891.DSOL_1910"/>
<dbReference type="InterPro" id="IPR002197">
    <property type="entry name" value="HTH_Fis"/>
</dbReference>
<dbReference type="GO" id="GO:0006355">
    <property type="term" value="P:regulation of DNA-templated transcription"/>
    <property type="evidence" value="ECO:0007669"/>
    <property type="project" value="InterPro"/>
</dbReference>
<dbReference type="InterPro" id="IPR009016">
    <property type="entry name" value="Fe_hydrogenase"/>
</dbReference>
<dbReference type="InterPro" id="IPR025944">
    <property type="entry name" value="Sigma_54_int_dom_CS"/>
</dbReference>
<dbReference type="Pfam" id="PF02954">
    <property type="entry name" value="HTH_8"/>
    <property type="match status" value="1"/>
</dbReference>
<evidence type="ECO:0000313" key="12">
    <source>
        <dbReference type="EMBL" id="OLN32304.1"/>
    </source>
</evidence>
<dbReference type="Gene3D" id="3.30.70.20">
    <property type="match status" value="1"/>
</dbReference>
<evidence type="ECO:0000259" key="11">
    <source>
        <dbReference type="PROSITE" id="PS51656"/>
    </source>
</evidence>
<dbReference type="InterPro" id="IPR027417">
    <property type="entry name" value="P-loop_NTPase"/>
</dbReference>
<dbReference type="Pfam" id="PF13237">
    <property type="entry name" value="Fer4_10"/>
    <property type="match status" value="1"/>
</dbReference>
<comment type="caution">
    <text evidence="12">The sequence shown here is derived from an EMBL/GenBank/DDBJ whole genome shotgun (WGS) entry which is preliminary data.</text>
</comment>
<dbReference type="PROSITE" id="PS00198">
    <property type="entry name" value="4FE4S_FER_1"/>
    <property type="match status" value="1"/>
</dbReference>
<reference evidence="12 13" key="1">
    <citation type="submission" date="2016-09" db="EMBL/GenBank/DDBJ databases">
        <title>Complete genome of Desulfosporosinus sp. OL.</title>
        <authorList>
            <person name="Mardanov A."/>
            <person name="Beletsky A."/>
            <person name="Panova A."/>
            <person name="Karnachuk O."/>
            <person name="Ravin N."/>
        </authorList>
    </citation>
    <scope>NUCLEOTIDE SEQUENCE [LARGE SCALE GENOMIC DNA]</scope>
    <source>
        <strain evidence="12 13">OL</strain>
    </source>
</reference>
<name>A0A1Q8QYA5_9FIRM</name>
<dbReference type="Gene3D" id="3.40.950.10">
    <property type="entry name" value="Fe-only Hydrogenase (Larger Subunit), Chain L, domain 3"/>
    <property type="match status" value="1"/>
</dbReference>
<dbReference type="SMART" id="SM00382">
    <property type="entry name" value="AAA"/>
    <property type="match status" value="1"/>
</dbReference>
<keyword evidence="8" id="KW-0804">Transcription</keyword>
<dbReference type="Pfam" id="PF02906">
    <property type="entry name" value="Fe_hyd_lg_C"/>
    <property type="match status" value="1"/>
</dbReference>
<dbReference type="InterPro" id="IPR058031">
    <property type="entry name" value="AAA_lid_NorR"/>
</dbReference>
<dbReference type="Pfam" id="PF25601">
    <property type="entry name" value="AAA_lid_14"/>
    <property type="match status" value="1"/>
</dbReference>
<keyword evidence="7" id="KW-0805">Transcription regulation</keyword>
<dbReference type="SUPFAM" id="SSF46689">
    <property type="entry name" value="Homeodomain-like"/>
    <property type="match status" value="1"/>
</dbReference>
<evidence type="ECO:0000256" key="2">
    <source>
        <dbReference type="ARBA" id="ARBA00022723"/>
    </source>
</evidence>
<dbReference type="EMBL" id="MLBF01000010">
    <property type="protein sequence ID" value="OLN32304.1"/>
    <property type="molecule type" value="Genomic_DNA"/>
</dbReference>
<dbReference type="PROSITE" id="PS51656">
    <property type="entry name" value="4FE4S"/>
    <property type="match status" value="1"/>
</dbReference>
<dbReference type="SUPFAM" id="SSF54862">
    <property type="entry name" value="4Fe-4S ferredoxins"/>
    <property type="match status" value="1"/>
</dbReference>
<sequence length="739" mass="83427">MSVVSTIEDKCKACYSCVRNCPVKAIKVESGQSRVVEERCISCGNCVRVCPQNAKQIVSYVAETEKFLGREKVVALLAPSFPASFYYLKPNEFFESLNELGFTDVLEVTHGIELTIPAYQEFLTTNPKMAISSFCPAIVGMIERQFPSLLPYLVPVDSAVLAAAKYASWKYPQSKIVFIGPCIAKKQEMIDFGTGFLDSVLTFKELKRMFDSRGLHDKQDRTYKTVPEGISSLPPLFPISGGLARNLDPKGILFREEEIAVVDGKDDSLLFLQNLTSGLNSGNVKFRFVDILLCKGCIDGPEMDSPLDLFSRKHCILKYAQSKEKDSLGTYPLFNLERHFTNRYNPLPEPTSTEIKEILRFTNKFTPEDELNCGSCGYNTCQEKAVAVYQGLAEIDMCLPHLLEQSRGEFEIYKERLEFKKVYKENEQFLIGESKSTNELRRLAVQASRNDANVLILGESGVGKEVFAHFTHFLSKRRDNPFIGINCTALPETLLESELFGYEEGAFTGAKKGGKRGKFEIAEGGTILLDETGDMSLTLQAKLLRVLQEREFERVGGTRTIKLNARIMAATNRDLKQLVKEGKFRADLYYRLNVISINIDPLRKRKEDISPLAINFLHKITQTKKLSPKIFTEEAINCLIQYNWPGNIRELQNMVERLLYTVEDNVIQVYHLPQFLSSVVENHPVTEIRPLKIAIQDLERKMITQALLTTGNNRAAAANSLGIPRATFYLKLKEYGLID</sequence>
<dbReference type="GO" id="GO:0043565">
    <property type="term" value="F:sequence-specific DNA binding"/>
    <property type="evidence" value="ECO:0007669"/>
    <property type="project" value="InterPro"/>
</dbReference>
<evidence type="ECO:0000256" key="8">
    <source>
        <dbReference type="ARBA" id="ARBA00023163"/>
    </source>
</evidence>
<dbReference type="PROSITE" id="PS50045">
    <property type="entry name" value="SIGMA54_INTERACT_4"/>
    <property type="match status" value="1"/>
</dbReference>
<dbReference type="RefSeq" id="WP_075364577.1">
    <property type="nucleotide sequence ID" value="NZ_MLBF01000010.1"/>
</dbReference>
<dbReference type="PROSITE" id="PS00675">
    <property type="entry name" value="SIGMA54_INTERACT_1"/>
    <property type="match status" value="1"/>
</dbReference>
<evidence type="ECO:0000313" key="13">
    <source>
        <dbReference type="Proteomes" id="UP000186102"/>
    </source>
</evidence>
<evidence type="ECO:0000256" key="6">
    <source>
        <dbReference type="ARBA" id="ARBA00023014"/>
    </source>
</evidence>
<dbReference type="CDD" id="cd00009">
    <property type="entry name" value="AAA"/>
    <property type="match status" value="1"/>
</dbReference>
<evidence type="ECO:0000256" key="4">
    <source>
        <dbReference type="ARBA" id="ARBA00022840"/>
    </source>
</evidence>
<dbReference type="GO" id="GO:0005524">
    <property type="term" value="F:ATP binding"/>
    <property type="evidence" value="ECO:0007669"/>
    <property type="project" value="UniProtKB-KW"/>
</dbReference>
<dbReference type="Gene3D" id="1.10.10.60">
    <property type="entry name" value="Homeodomain-like"/>
    <property type="match status" value="1"/>
</dbReference>
<feature type="domain" description="4Fe-4S ferredoxin-type" evidence="10">
    <location>
        <begin position="31"/>
        <end position="60"/>
    </location>
</feature>
<dbReference type="GO" id="GO:0051539">
    <property type="term" value="F:4 iron, 4 sulfur cluster binding"/>
    <property type="evidence" value="ECO:0007669"/>
    <property type="project" value="UniProtKB-KW"/>
</dbReference>
<dbReference type="InterPro" id="IPR007202">
    <property type="entry name" value="4Fe-4S_dom"/>
</dbReference>
<evidence type="ECO:0000259" key="9">
    <source>
        <dbReference type="PROSITE" id="PS50045"/>
    </source>
</evidence>
<dbReference type="OrthoDB" id="9798098at2"/>
<dbReference type="InterPro" id="IPR002078">
    <property type="entry name" value="Sigma_54_int"/>
</dbReference>
<dbReference type="Gene3D" id="1.10.15.40">
    <property type="entry name" value="Electron transport complex subunit B, putative Fe-S cluster"/>
    <property type="match status" value="1"/>
</dbReference>
<dbReference type="Proteomes" id="UP000186102">
    <property type="component" value="Unassembled WGS sequence"/>
</dbReference>
<evidence type="ECO:0000256" key="1">
    <source>
        <dbReference type="ARBA" id="ARBA00022485"/>
    </source>
</evidence>
<dbReference type="PANTHER" id="PTHR32071">
    <property type="entry name" value="TRANSCRIPTIONAL REGULATORY PROTEIN"/>
    <property type="match status" value="1"/>
</dbReference>
<dbReference type="PROSITE" id="PS51379">
    <property type="entry name" value="4FE4S_FER_2"/>
    <property type="match status" value="2"/>
</dbReference>
<dbReference type="Gene3D" id="3.40.50.300">
    <property type="entry name" value="P-loop containing nucleotide triphosphate hydrolases"/>
    <property type="match status" value="1"/>
</dbReference>
<keyword evidence="13" id="KW-1185">Reference proteome</keyword>
<dbReference type="PROSITE" id="PS00688">
    <property type="entry name" value="SIGMA54_INTERACT_3"/>
    <property type="match status" value="1"/>
</dbReference>
<feature type="domain" description="4Fe-4S ferredoxin-type" evidence="10">
    <location>
        <begin position="2"/>
        <end position="30"/>
    </location>
</feature>
<dbReference type="InterPro" id="IPR025662">
    <property type="entry name" value="Sigma_54_int_dom_ATP-bd_1"/>
</dbReference>
<keyword evidence="5" id="KW-0408">Iron</keyword>
<feature type="domain" description="4Fe-4S" evidence="11">
    <location>
        <begin position="354"/>
        <end position="415"/>
    </location>
</feature>
<dbReference type="GO" id="GO:0046872">
    <property type="term" value="F:metal ion binding"/>
    <property type="evidence" value="ECO:0007669"/>
    <property type="project" value="UniProtKB-KW"/>
</dbReference>
<dbReference type="InterPro" id="IPR003593">
    <property type="entry name" value="AAA+_ATPase"/>
</dbReference>
<dbReference type="Pfam" id="PF00158">
    <property type="entry name" value="Sigma54_activat"/>
    <property type="match status" value="1"/>
</dbReference>
<evidence type="ECO:0000256" key="5">
    <source>
        <dbReference type="ARBA" id="ARBA00023004"/>
    </source>
</evidence>
<evidence type="ECO:0000256" key="3">
    <source>
        <dbReference type="ARBA" id="ARBA00022741"/>
    </source>
</evidence>
<dbReference type="Gene3D" id="1.10.8.60">
    <property type="match status" value="1"/>
</dbReference>